<proteinExistence type="predicted"/>
<dbReference type="OrthoDB" id="9803948at2"/>
<organism evidence="1 2">
    <name type="scientific">Halopseudomonas laoshanensis</name>
    <dbReference type="NCBI Taxonomy" id="2268758"/>
    <lineage>
        <taxon>Bacteria</taxon>
        <taxon>Pseudomonadati</taxon>
        <taxon>Pseudomonadota</taxon>
        <taxon>Gammaproteobacteria</taxon>
        <taxon>Pseudomonadales</taxon>
        <taxon>Pseudomonadaceae</taxon>
        <taxon>Halopseudomonas</taxon>
    </lineage>
</organism>
<comment type="caution">
    <text evidence="1">The sequence shown here is derived from an EMBL/GenBank/DDBJ whole genome shotgun (WGS) entry which is preliminary data.</text>
</comment>
<dbReference type="Pfam" id="PF08922">
    <property type="entry name" value="DUF1905"/>
    <property type="match status" value="1"/>
</dbReference>
<dbReference type="SUPFAM" id="SSF141694">
    <property type="entry name" value="AF2212/PG0164-like"/>
    <property type="match status" value="1"/>
</dbReference>
<name>A0A7V7GWI4_9GAMM</name>
<dbReference type="Proteomes" id="UP000463138">
    <property type="component" value="Unassembled WGS sequence"/>
</dbReference>
<evidence type="ECO:0000313" key="2">
    <source>
        <dbReference type="Proteomes" id="UP000463138"/>
    </source>
</evidence>
<accession>A0A7V7GWI4</accession>
<dbReference type="EMBL" id="QOVF01000001">
    <property type="protein sequence ID" value="KAA0696289.1"/>
    <property type="molecule type" value="Genomic_DNA"/>
</dbReference>
<dbReference type="InterPro" id="IPR015018">
    <property type="entry name" value="DUF1905"/>
</dbReference>
<evidence type="ECO:0000313" key="1">
    <source>
        <dbReference type="EMBL" id="KAA0696289.1"/>
    </source>
</evidence>
<dbReference type="Gene3D" id="2.40.30.100">
    <property type="entry name" value="AF2212/PG0164-like"/>
    <property type="match status" value="1"/>
</dbReference>
<dbReference type="InterPro" id="IPR037079">
    <property type="entry name" value="AF2212/PG0164-like_sf"/>
</dbReference>
<protein>
    <submittedName>
        <fullName evidence="1">DUF1905 domain-containing protein</fullName>
    </submittedName>
</protein>
<dbReference type="AlphaFoldDB" id="A0A7V7GWI4"/>
<keyword evidence="2" id="KW-1185">Reference proteome</keyword>
<dbReference type="RefSeq" id="WP_149331255.1">
    <property type="nucleotide sequence ID" value="NZ_QOVF01000001.1"/>
</dbReference>
<sequence>MSQEHTKSRFQALLQRPAEPGDGQPWAFIVLPKSASDKLPRRGRTTVDASVNGHSFQATLEPDGQLSHWLRLDGPLLDTAGVTIGATAEFEITAVEQEPEPDIPADLQQALNAAPDALAVWHDTTTIARLDWIHWITTAKQTKTRAKRINDACSKLAQGKRRVCCFDPSGFYSKALSAPKAVD</sequence>
<dbReference type="Pfam" id="PF13376">
    <property type="entry name" value="OmdA"/>
    <property type="match status" value="1"/>
</dbReference>
<gene>
    <name evidence="1" type="ORF">DT594_02725</name>
</gene>
<reference evidence="1 2" key="1">
    <citation type="submission" date="2018-07" db="EMBL/GenBank/DDBJ databases">
        <title>Pseudomonas laoshanensis sp. nov., isolated from soil.</title>
        <authorList>
            <person name="Sun J."/>
            <person name="Yu L."/>
            <person name="Wang M."/>
            <person name="Zhang C."/>
        </authorList>
    </citation>
    <scope>NUCLEOTIDE SEQUENCE [LARGE SCALE GENOMIC DNA]</scope>
    <source>
        <strain evidence="1 2">Y22</strain>
    </source>
</reference>